<evidence type="ECO:0000313" key="2">
    <source>
        <dbReference type="Proteomes" id="UP000095759"/>
    </source>
</evidence>
<evidence type="ECO:0000313" key="1">
    <source>
        <dbReference type="EMBL" id="OEJ21330.1"/>
    </source>
</evidence>
<gene>
    <name evidence="1" type="ORF">AS594_37675</name>
</gene>
<keyword evidence="2" id="KW-1185">Reference proteome</keyword>
<protein>
    <submittedName>
        <fullName evidence="1">Uncharacterized protein</fullName>
    </submittedName>
</protein>
<dbReference type="EMBL" id="MEHJ01000002">
    <property type="protein sequence ID" value="OEJ21330.1"/>
    <property type="molecule type" value="Genomic_DNA"/>
</dbReference>
<organism evidence="1 2">
    <name type="scientific">Streptomyces agglomeratus</name>
    <dbReference type="NCBI Taxonomy" id="285458"/>
    <lineage>
        <taxon>Bacteria</taxon>
        <taxon>Bacillati</taxon>
        <taxon>Actinomycetota</taxon>
        <taxon>Actinomycetes</taxon>
        <taxon>Kitasatosporales</taxon>
        <taxon>Streptomycetaceae</taxon>
        <taxon>Streptomyces</taxon>
    </lineage>
</organism>
<dbReference type="AlphaFoldDB" id="A0A1E5NYE7"/>
<name>A0A1E5NYE7_9ACTN</name>
<dbReference type="SUPFAM" id="SSF55464">
    <property type="entry name" value="Origin of replication-binding domain, RBD-like"/>
    <property type="match status" value="1"/>
</dbReference>
<proteinExistence type="predicted"/>
<dbReference type="STRING" id="285458.BGM19_37760"/>
<reference evidence="1 2" key="1">
    <citation type="submission" date="2016-08" db="EMBL/GenBank/DDBJ databases">
        <title>Complete genome sequence of Streptomyces agglomeratus strain 6-3-2, a novel anti-MRSA actinomycete isolated from Wuli of Tebit, China.</title>
        <authorList>
            <person name="Chen X."/>
        </authorList>
    </citation>
    <scope>NUCLEOTIDE SEQUENCE [LARGE SCALE GENOMIC DNA]</scope>
    <source>
        <strain evidence="1 2">6-3-2</strain>
    </source>
</reference>
<dbReference type="Proteomes" id="UP000095759">
    <property type="component" value="Unassembled WGS sequence"/>
</dbReference>
<accession>A0A1E5NYE7</accession>
<sequence length="336" mass="38367">MEEVFARLGWAWEPREVTPGRRPVMEIAGIDQRLIGWQLTRRQQIEDALSVLLERAEPPTAPGWGKTWSLLRNDCSTSTKDQVKAALPAHFPGRVAAVSARRRSLPQSVPLPHRDRGLRAEHIPQWLPDQWFAAMYVTTSPRSMRQSRLFRRFAAIQLVMDTARMSADEGIRYLGIPDSWREGPARQRKLLPLGSCTSRPDLASAFDRLSQHISEIHNPVDYRRRRLFFADWTLTPRAWDPIAQQIRAHGRHFRFRFHAQIQDAASSFVWAQVAGGEPSLAPSAQEYLCVRHHPDQQKFALSLQRIRSPGKSIRYQTLHGLLMEYANTLATACDGG</sequence>
<comment type="caution">
    <text evidence="1">The sequence shown here is derived from an EMBL/GenBank/DDBJ whole genome shotgun (WGS) entry which is preliminary data.</text>
</comment>